<keyword evidence="14" id="KW-1185">Reference proteome</keyword>
<evidence type="ECO:0000259" key="12">
    <source>
        <dbReference type="PROSITE" id="PS52012"/>
    </source>
</evidence>
<comment type="caution">
    <text evidence="9">Lacks conserved residue(s) required for the propagation of feature annotation.</text>
</comment>
<accession>A0AAN6GZ39</accession>
<gene>
    <name evidence="13" type="ORF">LTR91_025458</name>
</gene>
<dbReference type="EMBL" id="JAUJLE010000785">
    <property type="protein sequence ID" value="KAK0950719.1"/>
    <property type="molecule type" value="Genomic_DNA"/>
</dbReference>
<evidence type="ECO:0000256" key="2">
    <source>
        <dbReference type="ARBA" id="ARBA00004613"/>
    </source>
</evidence>
<keyword evidence="5" id="KW-0336">GPI-anchor</keyword>
<evidence type="ECO:0000256" key="10">
    <source>
        <dbReference type="SAM" id="MobiDB-lite"/>
    </source>
</evidence>
<dbReference type="GO" id="GO:0098552">
    <property type="term" value="C:side of membrane"/>
    <property type="evidence" value="ECO:0007669"/>
    <property type="project" value="UniProtKB-KW"/>
</dbReference>
<comment type="subcellular location">
    <subcellularLocation>
        <location evidence="1">Membrane</location>
        <topology evidence="1">Lipid-anchor</topology>
        <topology evidence="1">GPI-anchor</topology>
    </subcellularLocation>
    <subcellularLocation>
        <location evidence="2">Secreted</location>
    </subcellularLocation>
</comment>
<keyword evidence="5" id="KW-0472">Membrane</keyword>
<dbReference type="PROSITE" id="PS52012">
    <property type="entry name" value="CFEM"/>
    <property type="match status" value="1"/>
</dbReference>
<name>A0AAN6GZ39_9PEZI</name>
<keyword evidence="6 11" id="KW-0732">Signal</keyword>
<organism evidence="13 14">
    <name type="scientific">Friedmanniomyces endolithicus</name>
    <dbReference type="NCBI Taxonomy" id="329885"/>
    <lineage>
        <taxon>Eukaryota</taxon>
        <taxon>Fungi</taxon>
        <taxon>Dikarya</taxon>
        <taxon>Ascomycota</taxon>
        <taxon>Pezizomycotina</taxon>
        <taxon>Dothideomycetes</taxon>
        <taxon>Dothideomycetidae</taxon>
        <taxon>Mycosphaerellales</taxon>
        <taxon>Teratosphaeriaceae</taxon>
        <taxon>Friedmanniomyces</taxon>
    </lineage>
</organism>
<evidence type="ECO:0000256" key="11">
    <source>
        <dbReference type="SAM" id="SignalP"/>
    </source>
</evidence>
<evidence type="ECO:0000313" key="13">
    <source>
        <dbReference type="EMBL" id="KAK0950719.1"/>
    </source>
</evidence>
<dbReference type="InterPro" id="IPR008427">
    <property type="entry name" value="Extracellular_membr_CFEM_dom"/>
</dbReference>
<evidence type="ECO:0000256" key="4">
    <source>
        <dbReference type="ARBA" id="ARBA00022525"/>
    </source>
</evidence>
<keyword evidence="7 9" id="KW-1015">Disulfide bond</keyword>
<evidence type="ECO:0000256" key="7">
    <source>
        <dbReference type="ARBA" id="ARBA00023157"/>
    </source>
</evidence>
<evidence type="ECO:0000313" key="14">
    <source>
        <dbReference type="Proteomes" id="UP001175353"/>
    </source>
</evidence>
<comment type="caution">
    <text evidence="13">The sequence shown here is derived from an EMBL/GenBank/DDBJ whole genome shotgun (WGS) entry which is preliminary data.</text>
</comment>
<feature type="disulfide bond" evidence="9">
    <location>
        <begin position="40"/>
        <end position="47"/>
    </location>
</feature>
<keyword evidence="8" id="KW-0449">Lipoprotein</keyword>
<evidence type="ECO:0000256" key="8">
    <source>
        <dbReference type="ARBA" id="ARBA00023288"/>
    </source>
</evidence>
<evidence type="ECO:0000256" key="3">
    <source>
        <dbReference type="ARBA" id="ARBA00010031"/>
    </source>
</evidence>
<evidence type="ECO:0000256" key="9">
    <source>
        <dbReference type="PROSITE-ProRule" id="PRU01356"/>
    </source>
</evidence>
<dbReference type="Proteomes" id="UP001175353">
    <property type="component" value="Unassembled WGS sequence"/>
</dbReference>
<feature type="domain" description="CFEM" evidence="12">
    <location>
        <begin position="1"/>
        <end position="119"/>
    </location>
</feature>
<comment type="similarity">
    <text evidence="3">Belongs to the RBT5 family.</text>
</comment>
<protein>
    <recommendedName>
        <fullName evidence="12">CFEM domain-containing protein</fullName>
    </recommendedName>
</protein>
<dbReference type="GO" id="GO:0005576">
    <property type="term" value="C:extracellular region"/>
    <property type="evidence" value="ECO:0007669"/>
    <property type="project" value="UniProtKB-SubCell"/>
</dbReference>
<dbReference type="Pfam" id="PF05730">
    <property type="entry name" value="CFEM"/>
    <property type="match status" value="1"/>
</dbReference>
<proteinExistence type="inferred from homology"/>
<dbReference type="AlphaFoldDB" id="A0AAN6GZ39"/>
<feature type="region of interest" description="Disordered" evidence="10">
    <location>
        <begin position="129"/>
        <end position="149"/>
    </location>
</feature>
<evidence type="ECO:0000256" key="5">
    <source>
        <dbReference type="ARBA" id="ARBA00022622"/>
    </source>
</evidence>
<feature type="chain" id="PRO_5042843412" description="CFEM domain-containing protein" evidence="11">
    <location>
        <begin position="21"/>
        <end position="206"/>
    </location>
</feature>
<reference evidence="13" key="1">
    <citation type="submission" date="2023-06" db="EMBL/GenBank/DDBJ databases">
        <title>Black Yeasts Isolated from many extreme environments.</title>
        <authorList>
            <person name="Coleine C."/>
            <person name="Stajich J.E."/>
            <person name="Selbmann L."/>
        </authorList>
    </citation>
    <scope>NUCLEOTIDE SEQUENCE</scope>
    <source>
        <strain evidence="13">CCFEE 5200</strain>
    </source>
</reference>
<evidence type="ECO:0000256" key="1">
    <source>
        <dbReference type="ARBA" id="ARBA00004589"/>
    </source>
</evidence>
<feature type="signal peptide" evidence="11">
    <location>
        <begin position="1"/>
        <end position="20"/>
    </location>
</feature>
<keyword evidence="5" id="KW-0325">Glycoprotein</keyword>
<evidence type="ECO:0000256" key="6">
    <source>
        <dbReference type="ARBA" id="ARBA00022729"/>
    </source>
</evidence>
<keyword evidence="4" id="KW-0964">Secreted</keyword>
<sequence length="206" mass="19344">MRASSRIPVLLAALASVAVSVSIPGLPACAGNCVTSFGNCAQLAVGCICSDTTLLANLACCVGSNCDAADQNKATRFGKLDRGVIETLANMCNTATITFADALCAGQSVTNLPMAATCAPGAASTPLGTASSSGSSTTGSSSATTSAPASASSASTASGSAASVASSAATTSAPAAASTSKSAGEMGYGVGAAGLGLVFAGIVAAL</sequence>